<dbReference type="Proteomes" id="UP001465668">
    <property type="component" value="Unassembled WGS sequence"/>
</dbReference>
<name>A0ABR2XGN7_9PEZI</name>
<keyword evidence="3" id="KW-1185">Reference proteome</keyword>
<evidence type="ECO:0000313" key="3">
    <source>
        <dbReference type="Proteomes" id="UP001465668"/>
    </source>
</evidence>
<evidence type="ECO:0000256" key="1">
    <source>
        <dbReference type="SAM" id="MobiDB-lite"/>
    </source>
</evidence>
<sequence length="314" mass="34041">MFVCLFHIPTGILEGANLKPPPCTILAAPPGWNVEIDESRPLKRQCQHISGSAEVDSSSVAKNPPGTPGASINSTYRHLDNGNPVGQYGQWSGSPNTPNKGPITSTAQSFGATVQIGSPGDLPSLPPQVLEQTVERQRDLQRGIARPLDSGLVAFNLALFFPNKVRRMITRDNDRAAVNVCTIPGSSNVFLVIQILPRYVACIMKDLFDVDILIDDHEKRFLVLDNGTEIGWSDSMTFRFASDLRTSKLFGEKITNAYRSGARYQMDESNGETLLGCLEARIGASAASPADLRLMIEPRSLGLSVVVNPSQPVP</sequence>
<feature type="compositionally biased region" description="Polar residues" evidence="1">
    <location>
        <begin position="50"/>
        <end position="61"/>
    </location>
</feature>
<gene>
    <name evidence="2" type="ORF">SCAR479_10539</name>
</gene>
<protein>
    <submittedName>
        <fullName evidence="2">Uncharacterized protein</fullName>
    </submittedName>
</protein>
<proteinExistence type="predicted"/>
<reference evidence="2 3" key="1">
    <citation type="submission" date="2024-02" db="EMBL/GenBank/DDBJ databases">
        <title>First draft genome assembly of two strains of Seiridium cardinale.</title>
        <authorList>
            <person name="Emiliani G."/>
            <person name="Scali E."/>
        </authorList>
    </citation>
    <scope>NUCLEOTIDE SEQUENCE [LARGE SCALE GENOMIC DNA]</scope>
    <source>
        <strain evidence="2 3">BM-138-000479</strain>
    </source>
</reference>
<organism evidence="2 3">
    <name type="scientific">Seiridium cardinale</name>
    <dbReference type="NCBI Taxonomy" id="138064"/>
    <lineage>
        <taxon>Eukaryota</taxon>
        <taxon>Fungi</taxon>
        <taxon>Dikarya</taxon>
        <taxon>Ascomycota</taxon>
        <taxon>Pezizomycotina</taxon>
        <taxon>Sordariomycetes</taxon>
        <taxon>Xylariomycetidae</taxon>
        <taxon>Amphisphaeriales</taxon>
        <taxon>Sporocadaceae</taxon>
        <taxon>Seiridium</taxon>
    </lineage>
</organism>
<feature type="compositionally biased region" description="Polar residues" evidence="1">
    <location>
        <begin position="89"/>
        <end position="106"/>
    </location>
</feature>
<dbReference type="EMBL" id="JARVKM010000057">
    <property type="protein sequence ID" value="KAK9772854.1"/>
    <property type="molecule type" value="Genomic_DNA"/>
</dbReference>
<evidence type="ECO:0000313" key="2">
    <source>
        <dbReference type="EMBL" id="KAK9772854.1"/>
    </source>
</evidence>
<comment type="caution">
    <text evidence="2">The sequence shown here is derived from an EMBL/GenBank/DDBJ whole genome shotgun (WGS) entry which is preliminary data.</text>
</comment>
<accession>A0ABR2XGN7</accession>
<feature type="region of interest" description="Disordered" evidence="1">
    <location>
        <begin position="50"/>
        <end position="106"/>
    </location>
</feature>